<keyword evidence="5 8" id="KW-1133">Transmembrane helix</keyword>
<sequence>MRRARRTTSARDRRGGLMAWLFLTGAILFEVSATLALRVASTGRKVWFIGVGVGYLVAFTMLVQTLANGMPLGVAYGIWAAAGVALTAVLSKILFGEPLTGLMGLGIILIVGGVLLIETGAAH</sequence>
<evidence type="ECO:0000256" key="2">
    <source>
        <dbReference type="ARBA" id="ARBA00022448"/>
    </source>
</evidence>
<dbReference type="Gene3D" id="1.10.3730.20">
    <property type="match status" value="1"/>
</dbReference>
<dbReference type="Proteomes" id="UP001500843">
    <property type="component" value="Unassembled WGS sequence"/>
</dbReference>
<evidence type="ECO:0000256" key="1">
    <source>
        <dbReference type="ARBA" id="ARBA00004651"/>
    </source>
</evidence>
<evidence type="ECO:0000256" key="6">
    <source>
        <dbReference type="ARBA" id="ARBA00023136"/>
    </source>
</evidence>
<evidence type="ECO:0000256" key="8">
    <source>
        <dbReference type="SAM" id="Phobius"/>
    </source>
</evidence>
<dbReference type="PANTHER" id="PTHR30561:SF1">
    <property type="entry name" value="MULTIDRUG TRANSPORTER EMRE"/>
    <property type="match status" value="1"/>
</dbReference>
<dbReference type="InterPro" id="IPR045324">
    <property type="entry name" value="Small_multidrug_res"/>
</dbReference>
<accession>A0ABP8XCD1</accession>
<gene>
    <name evidence="9" type="ORF">GCM10023198_27890</name>
</gene>
<proteinExistence type="inferred from homology"/>
<feature type="transmembrane region" description="Helical" evidence="8">
    <location>
        <begin position="46"/>
        <end position="67"/>
    </location>
</feature>
<keyword evidence="3" id="KW-1003">Cell membrane</keyword>
<comment type="caution">
    <text evidence="9">The sequence shown here is derived from an EMBL/GenBank/DDBJ whole genome shotgun (WGS) entry which is preliminary data.</text>
</comment>
<evidence type="ECO:0000256" key="3">
    <source>
        <dbReference type="ARBA" id="ARBA00022475"/>
    </source>
</evidence>
<dbReference type="EMBL" id="BAABHM010000012">
    <property type="protein sequence ID" value="GAA4704664.1"/>
    <property type="molecule type" value="Genomic_DNA"/>
</dbReference>
<organism evidence="9 10">
    <name type="scientific">Promicromonospora umidemergens</name>
    <dbReference type="NCBI Taxonomy" id="629679"/>
    <lineage>
        <taxon>Bacteria</taxon>
        <taxon>Bacillati</taxon>
        <taxon>Actinomycetota</taxon>
        <taxon>Actinomycetes</taxon>
        <taxon>Micrococcales</taxon>
        <taxon>Promicromonosporaceae</taxon>
        <taxon>Promicromonospora</taxon>
    </lineage>
</organism>
<dbReference type="InterPro" id="IPR037185">
    <property type="entry name" value="EmrE-like"/>
</dbReference>
<comment type="subcellular location">
    <subcellularLocation>
        <location evidence="1 7">Cell membrane</location>
        <topology evidence="1 7">Multi-pass membrane protein</topology>
    </subcellularLocation>
</comment>
<keyword evidence="10" id="KW-1185">Reference proteome</keyword>
<dbReference type="InterPro" id="IPR000390">
    <property type="entry name" value="Small_drug/metabolite_transptr"/>
</dbReference>
<dbReference type="SUPFAM" id="SSF103481">
    <property type="entry name" value="Multidrug resistance efflux transporter EmrE"/>
    <property type="match status" value="1"/>
</dbReference>
<reference evidence="10" key="1">
    <citation type="journal article" date="2019" name="Int. J. Syst. Evol. Microbiol.">
        <title>The Global Catalogue of Microorganisms (GCM) 10K type strain sequencing project: providing services to taxonomists for standard genome sequencing and annotation.</title>
        <authorList>
            <consortium name="The Broad Institute Genomics Platform"/>
            <consortium name="The Broad Institute Genome Sequencing Center for Infectious Disease"/>
            <person name="Wu L."/>
            <person name="Ma J."/>
        </authorList>
    </citation>
    <scope>NUCLEOTIDE SEQUENCE [LARGE SCALE GENOMIC DNA]</scope>
    <source>
        <strain evidence="10">JCM 17975</strain>
    </source>
</reference>
<evidence type="ECO:0000256" key="4">
    <source>
        <dbReference type="ARBA" id="ARBA00022692"/>
    </source>
</evidence>
<keyword evidence="4 7" id="KW-0812">Transmembrane</keyword>
<protein>
    <submittedName>
        <fullName evidence="9">SMR family transporter</fullName>
    </submittedName>
</protein>
<evidence type="ECO:0000256" key="7">
    <source>
        <dbReference type="RuleBase" id="RU003942"/>
    </source>
</evidence>
<comment type="similarity">
    <text evidence="7">Belongs to the drug/metabolite transporter (DMT) superfamily. Small multidrug resistance (SMR) (TC 2.A.7.1) family.</text>
</comment>
<keyword evidence="2" id="KW-0813">Transport</keyword>
<evidence type="ECO:0000256" key="5">
    <source>
        <dbReference type="ARBA" id="ARBA00022989"/>
    </source>
</evidence>
<dbReference type="Pfam" id="PF00893">
    <property type="entry name" value="Multi_Drug_Res"/>
    <property type="match status" value="1"/>
</dbReference>
<dbReference type="PANTHER" id="PTHR30561">
    <property type="entry name" value="SMR FAMILY PROTON-DEPENDENT DRUG EFFLUX TRANSPORTER SUGE"/>
    <property type="match status" value="1"/>
</dbReference>
<name>A0ABP8XCD1_9MICO</name>
<feature type="transmembrane region" description="Helical" evidence="8">
    <location>
        <begin position="101"/>
        <end position="121"/>
    </location>
</feature>
<evidence type="ECO:0000313" key="10">
    <source>
        <dbReference type="Proteomes" id="UP001500843"/>
    </source>
</evidence>
<keyword evidence="6 8" id="KW-0472">Membrane</keyword>
<feature type="transmembrane region" description="Helical" evidence="8">
    <location>
        <begin position="74"/>
        <end position="95"/>
    </location>
</feature>
<evidence type="ECO:0000313" key="9">
    <source>
        <dbReference type="EMBL" id="GAA4704664.1"/>
    </source>
</evidence>